<dbReference type="OrthoDB" id="6819422at2"/>
<dbReference type="EMBL" id="LFZX01000191">
    <property type="protein sequence ID" value="KNC66065.1"/>
    <property type="molecule type" value="Genomic_DNA"/>
</dbReference>
<evidence type="ECO:0000313" key="3">
    <source>
        <dbReference type="EMBL" id="KNC66065.1"/>
    </source>
</evidence>
<evidence type="ECO:0000313" key="4">
    <source>
        <dbReference type="Proteomes" id="UP000036850"/>
    </source>
</evidence>
<evidence type="ECO:0000259" key="2">
    <source>
        <dbReference type="PROSITE" id="PS51898"/>
    </source>
</evidence>
<reference evidence="4" key="1">
    <citation type="submission" date="2015-07" db="EMBL/GenBank/DDBJ databases">
        <title>Draft genome sequence of a Pseudoalteromonas rubra strain, OCN096, isolated from Kaneohe Bay, Oahu, Hawaii.</title>
        <authorList>
            <person name="Beurmann S."/>
            <person name="Ushijima B."/>
            <person name="Belcaid M."/>
            <person name="Callahan S.M."/>
            <person name="Aeby G.S."/>
        </authorList>
    </citation>
    <scope>NUCLEOTIDE SEQUENCE [LARGE SCALE GENOMIC DNA]</scope>
    <source>
        <strain evidence="4">OCN096</strain>
    </source>
</reference>
<dbReference type="AlphaFoldDB" id="A0A0L0ENX5"/>
<proteinExistence type="predicted"/>
<dbReference type="CDD" id="cd00397">
    <property type="entry name" value="DNA_BRE_C"/>
    <property type="match status" value="1"/>
</dbReference>
<dbReference type="PATRIC" id="fig|43658.6.peg.2683"/>
<dbReference type="InterPro" id="IPR013762">
    <property type="entry name" value="Integrase-like_cat_sf"/>
</dbReference>
<evidence type="ECO:0000256" key="1">
    <source>
        <dbReference type="ARBA" id="ARBA00023172"/>
    </source>
</evidence>
<dbReference type="Proteomes" id="UP000036850">
    <property type="component" value="Unassembled WGS sequence"/>
</dbReference>
<dbReference type="Gene3D" id="1.10.443.10">
    <property type="entry name" value="Intergrase catalytic core"/>
    <property type="match status" value="1"/>
</dbReference>
<dbReference type="Pfam" id="PF00589">
    <property type="entry name" value="Phage_integrase"/>
    <property type="match status" value="1"/>
</dbReference>
<dbReference type="GO" id="GO:0003677">
    <property type="term" value="F:DNA binding"/>
    <property type="evidence" value="ECO:0007669"/>
    <property type="project" value="InterPro"/>
</dbReference>
<sequence>MKVSVYAAGSRRFVSFVDENEIPVQPLADAFIYSEFLNASFSTKKRIAYELKILLCYFELHGIELSNRVASGNFLSSNEISCLYGQMMLRKESLGKIQKTSNTTAITSKKIRNAISASNHNSYKVSCETRTGRIRTLRKYLSFLFDYFHGDVVPPKGLIGAFQTMQNRLKAKENYSTTKSRAQPVELSESVIPDNIYKQFLQIIHPSNSKNPFLNCKLRNYLIISIIAQTGLRRSEVCKLKISDCQFHGDFNKISVYATPDDKSDPRINRPDKKCGRPHMSGITPQLMREVQFYITNERTKYPKANSHDFIFVAEKNTHATAGLPITREMINYIFSKVSASLNFKFILIF</sequence>
<comment type="caution">
    <text evidence="3">The sequence shown here is derived from an EMBL/GenBank/DDBJ whole genome shotgun (WGS) entry which is preliminary data.</text>
</comment>
<protein>
    <recommendedName>
        <fullName evidence="2">Tyr recombinase domain-containing protein</fullName>
    </recommendedName>
</protein>
<dbReference type="SUPFAM" id="SSF56349">
    <property type="entry name" value="DNA breaking-rejoining enzymes"/>
    <property type="match status" value="1"/>
</dbReference>
<accession>A0A0L0ENX5</accession>
<keyword evidence="1" id="KW-0233">DNA recombination</keyword>
<gene>
    <name evidence="3" type="ORF">AC626_19245</name>
</gene>
<dbReference type="InterPro" id="IPR002104">
    <property type="entry name" value="Integrase_catalytic"/>
</dbReference>
<feature type="domain" description="Tyr recombinase" evidence="2">
    <location>
        <begin position="186"/>
        <end position="350"/>
    </location>
</feature>
<dbReference type="GO" id="GO:0006310">
    <property type="term" value="P:DNA recombination"/>
    <property type="evidence" value="ECO:0007669"/>
    <property type="project" value="UniProtKB-KW"/>
</dbReference>
<name>A0A0L0ENX5_9GAMM</name>
<dbReference type="InterPro" id="IPR011010">
    <property type="entry name" value="DNA_brk_join_enz"/>
</dbReference>
<organism evidence="3 4">
    <name type="scientific">Pseudoalteromonas rubra</name>
    <dbReference type="NCBI Taxonomy" id="43658"/>
    <lineage>
        <taxon>Bacteria</taxon>
        <taxon>Pseudomonadati</taxon>
        <taxon>Pseudomonadota</taxon>
        <taxon>Gammaproteobacteria</taxon>
        <taxon>Alteromonadales</taxon>
        <taxon>Pseudoalteromonadaceae</taxon>
        <taxon>Pseudoalteromonas</taxon>
    </lineage>
</organism>
<dbReference type="GO" id="GO:0015074">
    <property type="term" value="P:DNA integration"/>
    <property type="evidence" value="ECO:0007669"/>
    <property type="project" value="InterPro"/>
</dbReference>
<dbReference type="PROSITE" id="PS51898">
    <property type="entry name" value="TYR_RECOMBINASE"/>
    <property type="match status" value="1"/>
</dbReference>